<feature type="region of interest" description="Disordered" evidence="1">
    <location>
        <begin position="1"/>
        <end position="67"/>
    </location>
</feature>
<evidence type="ECO:0000256" key="1">
    <source>
        <dbReference type="SAM" id="MobiDB-lite"/>
    </source>
</evidence>
<dbReference type="OrthoDB" id="3800936at2759"/>
<sequence>MDQIPMVTLVTGSRPEPSTTKSQSASTINSKHRHSSVPSFAPAGHARRMSGDRELDARDPAGNADRRERSWWTTCRLFNGEPCPRNKTKETSETEYEVAGVCETMRKVIMIPRVQDRTKNRGFALFEFRVHRSQLLRRTGSSMREKWQLWAKRSR</sequence>
<feature type="compositionally biased region" description="Basic and acidic residues" evidence="1">
    <location>
        <begin position="49"/>
        <end position="67"/>
    </location>
</feature>
<accession>A0A9X6NIC2</accession>
<evidence type="ECO:0000313" key="3">
    <source>
        <dbReference type="Proteomes" id="UP000192578"/>
    </source>
</evidence>
<reference evidence="3" key="1">
    <citation type="submission" date="2017-01" db="EMBL/GenBank/DDBJ databases">
        <title>Comparative genomics of anhydrobiosis in the tardigrade Hypsibius dujardini.</title>
        <authorList>
            <person name="Yoshida Y."/>
            <person name="Koutsovoulos G."/>
            <person name="Laetsch D."/>
            <person name="Stevens L."/>
            <person name="Kumar S."/>
            <person name="Horikawa D."/>
            <person name="Ishino K."/>
            <person name="Komine S."/>
            <person name="Tomita M."/>
            <person name="Blaxter M."/>
            <person name="Arakawa K."/>
        </authorList>
    </citation>
    <scope>NUCLEOTIDE SEQUENCE [LARGE SCALE GENOMIC DNA]</scope>
    <source>
        <strain evidence="3">Z151</strain>
    </source>
</reference>
<dbReference type="AlphaFoldDB" id="A0A9X6NIC2"/>
<comment type="caution">
    <text evidence="2">The sequence shown here is derived from an EMBL/GenBank/DDBJ whole genome shotgun (WGS) entry which is preliminary data.</text>
</comment>
<organism evidence="2 3">
    <name type="scientific">Hypsibius exemplaris</name>
    <name type="common">Freshwater tardigrade</name>
    <dbReference type="NCBI Taxonomy" id="2072580"/>
    <lineage>
        <taxon>Eukaryota</taxon>
        <taxon>Metazoa</taxon>
        <taxon>Ecdysozoa</taxon>
        <taxon>Tardigrada</taxon>
        <taxon>Eutardigrada</taxon>
        <taxon>Parachela</taxon>
        <taxon>Hypsibioidea</taxon>
        <taxon>Hypsibiidae</taxon>
        <taxon>Hypsibius</taxon>
    </lineage>
</organism>
<gene>
    <name evidence="2" type="ORF">BV898_19041</name>
</gene>
<name>A0A9X6NIC2_HYPEX</name>
<dbReference type="Proteomes" id="UP000192578">
    <property type="component" value="Unassembled WGS sequence"/>
</dbReference>
<proteinExistence type="predicted"/>
<feature type="compositionally biased region" description="Polar residues" evidence="1">
    <location>
        <begin position="16"/>
        <end position="29"/>
    </location>
</feature>
<keyword evidence="3" id="KW-1185">Reference proteome</keyword>
<evidence type="ECO:0000313" key="2">
    <source>
        <dbReference type="EMBL" id="OWA54642.1"/>
    </source>
</evidence>
<dbReference type="EMBL" id="MTYJ01000436">
    <property type="protein sequence ID" value="OWA54642.1"/>
    <property type="molecule type" value="Genomic_DNA"/>
</dbReference>
<protein>
    <submittedName>
        <fullName evidence="2">Uncharacterized protein</fullName>
    </submittedName>
</protein>